<proteinExistence type="predicted"/>
<dbReference type="EMBL" id="GG666485">
    <property type="protein sequence ID" value="EEN64809.1"/>
    <property type="molecule type" value="Genomic_DNA"/>
</dbReference>
<feature type="compositionally biased region" description="Basic residues" evidence="1">
    <location>
        <begin position="370"/>
        <end position="384"/>
    </location>
</feature>
<keyword evidence="2" id="KW-0812">Transmembrane</keyword>
<feature type="region of interest" description="Disordered" evidence="1">
    <location>
        <begin position="832"/>
        <end position="887"/>
    </location>
</feature>
<feature type="compositionally biased region" description="Polar residues" evidence="1">
    <location>
        <begin position="859"/>
        <end position="887"/>
    </location>
</feature>
<accession>C3Y4D5</accession>
<feature type="compositionally biased region" description="Basic and acidic residues" evidence="1">
    <location>
        <begin position="484"/>
        <end position="505"/>
    </location>
</feature>
<feature type="compositionally biased region" description="Basic and acidic residues" evidence="1">
    <location>
        <begin position="548"/>
        <end position="585"/>
    </location>
</feature>
<reference evidence="3" key="1">
    <citation type="journal article" date="2008" name="Nature">
        <title>The amphioxus genome and the evolution of the chordate karyotype.</title>
        <authorList>
            <consortium name="US DOE Joint Genome Institute (JGI-PGF)"/>
            <person name="Putnam N.H."/>
            <person name="Butts T."/>
            <person name="Ferrier D.E.K."/>
            <person name="Furlong R.F."/>
            <person name="Hellsten U."/>
            <person name="Kawashima T."/>
            <person name="Robinson-Rechavi M."/>
            <person name="Shoguchi E."/>
            <person name="Terry A."/>
            <person name="Yu J.-K."/>
            <person name="Benito-Gutierrez E.L."/>
            <person name="Dubchak I."/>
            <person name="Garcia-Fernandez J."/>
            <person name="Gibson-Brown J.J."/>
            <person name="Grigoriev I.V."/>
            <person name="Horton A.C."/>
            <person name="de Jong P.J."/>
            <person name="Jurka J."/>
            <person name="Kapitonov V.V."/>
            <person name="Kohara Y."/>
            <person name="Kuroki Y."/>
            <person name="Lindquist E."/>
            <person name="Lucas S."/>
            <person name="Osoegawa K."/>
            <person name="Pennacchio L.A."/>
            <person name="Salamov A.A."/>
            <person name="Satou Y."/>
            <person name="Sauka-Spengler T."/>
            <person name="Schmutz J."/>
            <person name="Shin-I T."/>
            <person name="Toyoda A."/>
            <person name="Bronner-Fraser M."/>
            <person name="Fujiyama A."/>
            <person name="Holland L.Z."/>
            <person name="Holland P.W.H."/>
            <person name="Satoh N."/>
            <person name="Rokhsar D.S."/>
        </authorList>
    </citation>
    <scope>NUCLEOTIDE SEQUENCE [LARGE SCALE GENOMIC DNA]</scope>
    <source>
        <strain evidence="3">S238N-H82</strain>
        <tissue evidence="3">Testes</tissue>
    </source>
</reference>
<sequence length="1627" mass="175947">MEDFQRRYASEETDQFPSEFNRSSPGRYSDHSLKRRSLNQTSSASRFRRSATLGPEARARRRQTWDGAGSNLAAFLFANDLKASSKGVYNMGVLATIFDAVILMSSYLEYVVIFAMGAYISYFLAYFFSTAKAVRDQAATETPRDHEQGGRAITSEEQRGAEGGGTTRRRRHRRSGKKMGNKNGTESKPPVESVSLHGMSDTSPREHDPENVDDALAINTDIIPSKDDGNQANLEKTRTTLQDSSYKPDHKGAECLSSEFEDIAGQAEERGVPPETADPKRSFPGMAEGETAVGNDGGAGDKGDSAGGNSGVHNAADQVCTDRRSVINSELSASASSEDNAMQEFSKGISQSQSLGSASRQADTGQALKGKPRGGRRKGRRQRTNNKSAIGVSHAKNNTIIDATGKKGATSDCKQLGRKGSVEGLSSVGIENLEQPGVNDSSTSCINSDKISADSSAKVYDVNNSEGRPDNGEVRGLPASAEFGSRKTGETDVTDSAREPADVKGQKLNAPKLSADPVISVEARPQGSASMETLKAVAEAASYDDGADDLRPKRGTEDPGKDAGGDTRLVRLSRMKSEDKRRTREYTGCVQGVCENGGVNNDQTRVDGSDALSCDNGEKRTRDQATVEVSFQDVSLELSCKDVDSEKSEGTKFPVTTLEGDTERKGGRDSGCDVDVGDADVTVAPGESDADAESGEGRCASADNDTVGCPKLPPTVSHNTNDDKVFGNVSETVNSRFSCLEVGSSSATATNDEQGRPNRDSGVDFGLDNSHIDGSDVAASPEEIENKAFKISQDTTADRPTLSPNEAGSEDTESLTKNSRWVLRNTFLTMRSRRNNIKTKQTAGPESVSPNTETEEDASTASVSNTDSVEQPQNSTSDAKTTVATSSKVTARKIKLTLDQALCPPQLSSDTNVHVDVSDIDKDSQNSRDNIEKSTDGKEIETVQLLNVENKCVDQKEVESDNSDSGESPADESIARDGADQTLEAEEKNTDEKVLENCSVEPNESITAESRTQNDTDKILNVEVENSSTEEKVFENDKAESSNGTEQLSNAESSNAKEKLGENVAIGTKDGTRTDDNATTCVGNVENSSTEEEVLESDKAESGTLAESRDDTEQIFNAENRNAEEKLGENAVPRTDDDAAKCVENLVTGRKDGTRTDDKAPTCVENVVTGRKDGTRTDDKAPTCVENVVTGRKDGTRTDDNAATCVENVVTGRKDGTRTDDNAATCVGNVSRSPVEPSRSVVDPTPGGAIRQFTQRNSRSLSALASDNRAFAQLPISFPGTSGYWSDPGAECGTASPLEFSSVDHPAPFLDDTFAGMMPLYPRGQQRQPADSLRRRSLRSSTSVEAALRYYDAPERSRTPPPHSMYKPSAYYRRSMIDLREGYVPPSTRTEARRRETRPKEVVKTEVKSAEIKRETPVLKQVLLASTTPPLRRRSAEDLSKEKEKLAAKIAAKQEPSVTTREMQEKIHATKVIVEDVEPAEVVEKPAEQPAEVTEIEIEPPRSDIKDTPPSPPPPTVVQPSQKPDTIPTDTTTPPPPPKIEEKTATIEQEQQRETTTTKDAAEPETKEEAKELPRRSVVYTVLHYHYTGNVITILPKNLVEFQYSVACNDSWHRCVLHNSIQHLLAP</sequence>
<feature type="compositionally biased region" description="Basic and acidic residues" evidence="1">
    <location>
        <begin position="1539"/>
        <end position="1572"/>
    </location>
</feature>
<feature type="region of interest" description="Disordered" evidence="1">
    <location>
        <begin position="265"/>
        <end position="511"/>
    </location>
</feature>
<organism>
    <name type="scientific">Branchiostoma floridae</name>
    <name type="common">Florida lancelet</name>
    <name type="synonym">Amphioxus</name>
    <dbReference type="NCBI Taxonomy" id="7739"/>
    <lineage>
        <taxon>Eukaryota</taxon>
        <taxon>Metazoa</taxon>
        <taxon>Chordata</taxon>
        <taxon>Cephalochordata</taxon>
        <taxon>Leptocardii</taxon>
        <taxon>Amphioxiformes</taxon>
        <taxon>Branchiostomatidae</taxon>
        <taxon>Branchiostoma</taxon>
    </lineage>
</organism>
<feature type="compositionally biased region" description="Polar residues" evidence="1">
    <location>
        <begin position="326"/>
        <end position="340"/>
    </location>
</feature>
<feature type="compositionally biased region" description="Polar residues" evidence="1">
    <location>
        <begin position="838"/>
        <end position="852"/>
    </location>
</feature>
<feature type="compositionally biased region" description="Basic and acidic residues" evidence="1">
    <location>
        <begin position="973"/>
        <end position="995"/>
    </location>
</feature>
<feature type="compositionally biased region" description="Polar residues" evidence="1">
    <location>
        <begin position="438"/>
        <end position="455"/>
    </location>
</feature>
<gene>
    <name evidence="3" type="ORF">BRAFLDRAFT_89665</name>
</gene>
<feature type="compositionally biased region" description="Polar residues" evidence="1">
    <location>
        <begin position="1041"/>
        <end position="1054"/>
    </location>
</feature>
<feature type="compositionally biased region" description="Polar residues" evidence="1">
    <location>
        <begin position="348"/>
        <end position="364"/>
    </location>
</feature>
<keyword evidence="2" id="KW-0472">Membrane</keyword>
<feature type="compositionally biased region" description="Basic and acidic residues" evidence="1">
    <location>
        <begin position="661"/>
        <end position="671"/>
    </location>
</feature>
<feature type="region of interest" description="Disordered" evidence="1">
    <location>
        <begin position="954"/>
        <end position="1135"/>
    </location>
</feature>
<feature type="compositionally biased region" description="Basic residues" evidence="1">
    <location>
        <begin position="167"/>
        <end position="180"/>
    </location>
</feature>
<feature type="region of interest" description="Disordered" evidence="1">
    <location>
        <begin position="542"/>
        <end position="585"/>
    </location>
</feature>
<feature type="compositionally biased region" description="Basic and acidic residues" evidence="1">
    <location>
        <begin position="1"/>
        <end position="10"/>
    </location>
</feature>
<feature type="compositionally biased region" description="Basic and acidic residues" evidence="1">
    <location>
        <begin position="916"/>
        <end position="937"/>
    </location>
</feature>
<feature type="region of interest" description="Disordered" evidence="1">
    <location>
        <begin position="745"/>
        <end position="817"/>
    </location>
</feature>
<protein>
    <submittedName>
        <fullName evidence="3">Uncharacterized protein</fullName>
    </submittedName>
</protein>
<keyword evidence="2" id="KW-1133">Transmembrane helix</keyword>
<feature type="compositionally biased region" description="Basic and acidic residues" evidence="1">
    <location>
        <begin position="1096"/>
        <end position="1112"/>
    </location>
</feature>
<feature type="compositionally biased region" description="Basic and acidic residues" evidence="1">
    <location>
        <begin position="267"/>
        <end position="281"/>
    </location>
</feature>
<evidence type="ECO:0000256" key="2">
    <source>
        <dbReference type="SAM" id="Phobius"/>
    </source>
</evidence>
<feature type="compositionally biased region" description="Low complexity" evidence="1">
    <location>
        <begin position="1518"/>
        <end position="1532"/>
    </location>
</feature>
<evidence type="ECO:0000256" key="1">
    <source>
        <dbReference type="SAM" id="MobiDB-lite"/>
    </source>
</evidence>
<feature type="compositionally biased region" description="Polar residues" evidence="1">
    <location>
        <begin position="1000"/>
        <end position="1011"/>
    </location>
</feature>
<name>C3Y4D5_BRAFL</name>
<feature type="compositionally biased region" description="Basic and acidic residues" evidence="1">
    <location>
        <begin position="1029"/>
        <end position="1040"/>
    </location>
</feature>
<feature type="compositionally biased region" description="Basic and acidic residues" evidence="1">
    <location>
        <begin position="1121"/>
        <end position="1135"/>
    </location>
</feature>
<dbReference type="InParanoid" id="C3Y4D5"/>
<feature type="region of interest" description="Disordered" evidence="1">
    <location>
        <begin position="1481"/>
        <end position="1572"/>
    </location>
</feature>
<feature type="region of interest" description="Disordered" evidence="1">
    <location>
        <begin position="139"/>
        <end position="211"/>
    </location>
</feature>
<feature type="transmembrane region" description="Helical" evidence="2">
    <location>
        <begin position="107"/>
        <end position="128"/>
    </location>
</feature>
<feature type="compositionally biased region" description="Polar residues" evidence="1">
    <location>
        <begin position="1077"/>
        <end position="1088"/>
    </location>
</feature>
<feature type="region of interest" description="Disordered" evidence="1">
    <location>
        <begin position="904"/>
        <end position="937"/>
    </location>
</feature>
<feature type="compositionally biased region" description="Basic and acidic residues" evidence="1">
    <location>
        <begin position="753"/>
        <end position="762"/>
    </location>
</feature>
<evidence type="ECO:0000313" key="3">
    <source>
        <dbReference type="EMBL" id="EEN64809.1"/>
    </source>
</evidence>
<feature type="compositionally biased region" description="Polar residues" evidence="1">
    <location>
        <begin position="15"/>
        <end position="26"/>
    </location>
</feature>
<feature type="region of interest" description="Disordered" evidence="1">
    <location>
        <begin position="1"/>
        <end position="62"/>
    </location>
</feature>
<feature type="region of interest" description="Disordered" evidence="1">
    <location>
        <begin position="647"/>
        <end position="723"/>
    </location>
</feature>
<feature type="compositionally biased region" description="Basic and acidic residues" evidence="1">
    <location>
        <begin position="142"/>
        <end position="160"/>
    </location>
</feature>